<dbReference type="Pfam" id="PF08700">
    <property type="entry name" value="VPS51_Exo84_N"/>
    <property type="match status" value="1"/>
</dbReference>
<evidence type="ECO:0000256" key="8">
    <source>
        <dbReference type="SAM" id="MobiDB-lite"/>
    </source>
</evidence>
<dbReference type="InterPro" id="IPR042560">
    <property type="entry name" value="Exo84_C_2"/>
</dbReference>
<feature type="compositionally biased region" description="Polar residues" evidence="8">
    <location>
        <begin position="430"/>
        <end position="444"/>
    </location>
</feature>
<dbReference type="Gene3D" id="2.30.29.30">
    <property type="entry name" value="Pleckstrin-homology domain (PH domain)/Phosphotyrosine-binding domain (PTB)"/>
    <property type="match status" value="1"/>
</dbReference>
<dbReference type="Pfam" id="PF25345">
    <property type="entry name" value="PH_EXO84"/>
    <property type="match status" value="1"/>
</dbReference>
<dbReference type="PANTHER" id="PTHR21426:SF12">
    <property type="entry name" value="EXOCYST COMPLEX COMPONENT 8"/>
    <property type="match status" value="1"/>
</dbReference>
<evidence type="ECO:0000256" key="7">
    <source>
        <dbReference type="SAM" id="Coils"/>
    </source>
</evidence>
<proteinExistence type="inferred from homology"/>
<name>A0A120K0W4_9SACH</name>
<dbReference type="EMBL" id="CP014242">
    <property type="protein sequence ID" value="AMD18750.1"/>
    <property type="molecule type" value="Genomic_DNA"/>
</dbReference>
<evidence type="ECO:0000313" key="10">
    <source>
        <dbReference type="EMBL" id="AMD18750.1"/>
    </source>
</evidence>
<dbReference type="GO" id="GO:0030133">
    <property type="term" value="C:transport vesicle"/>
    <property type="evidence" value="ECO:0007669"/>
    <property type="project" value="UniProtKB-SubCell"/>
</dbReference>
<dbReference type="InterPro" id="IPR042561">
    <property type="entry name" value="Exo84_C_1"/>
</dbReference>
<sequence length="692" mass="78852">MVDFSLKRARNNWNKLSSPVKAKNEPAVQLKAKAYEEFVSPQESSQLPEIGVKDRKKVGTSMQRRLSFHSTKHSVPIIDFSAMPNLPTVDYLNREPSPSQHQHMKRTQKRTPSDIYEGRSLRDILSNPKFQAKRFVHEKLGEATALEIDNFASDLHDLSLEIEEKLKLNVSTSYNEILALNKNLDVVVVQLKELRNQTQQLQSVMEQFSTMAEKRLQLEKEASRNSSGSSVISRGATPSLIPPLHPARPGRDKTSIYMLEKIWSKELSTLLKTVEGSQKYISPAPGRHILMQSSDWLEVNIATLKPLHNVHIYLLNDMLLVAISRQDIKGELVAKQCCTLRELDVSEEPNYTLSFHFGNKHHSLYRARKPTEYAKLLENIKSAKDELRGIYQAEEDNVRRLRDSFTFLQSTQQTPNRDMNSPIRVHSRQKSLTGPTNPGRNQTYQDNLLQNISVSVHTRSRSGEVNKAAVQMKLADNELEELSVPVTRMDFPESIARLTSIENILSGVETGNEEEVMLLDLLKLKCSQNRALITQKLTHIINTEYSDTEKLISSTKALISLGVPVDALKLYLHNRSNFIQELVLQVGVHDNSNSYITQAAIIRFQTIKKVAAKFQQLYDGNHSEYSSILVNWCDGEVDKHFQLMRKQLISEDQVTPQAIKITRKQIDELKSVGMDFVYKLDDFLRVNSSKVL</sequence>
<dbReference type="Pfam" id="PF16528">
    <property type="entry name" value="Exo84_C"/>
    <property type="match status" value="1"/>
</dbReference>
<dbReference type="GO" id="GO:0000145">
    <property type="term" value="C:exocyst"/>
    <property type="evidence" value="ECO:0007669"/>
    <property type="project" value="InterPro"/>
</dbReference>
<dbReference type="SUPFAM" id="SSF50729">
    <property type="entry name" value="PH domain-like"/>
    <property type="match status" value="1"/>
</dbReference>
<feature type="coiled-coil region" evidence="7">
    <location>
        <begin position="177"/>
        <end position="211"/>
    </location>
</feature>
<evidence type="ECO:0000256" key="6">
    <source>
        <dbReference type="ARBA" id="ARBA00022927"/>
    </source>
</evidence>
<dbReference type="InterPro" id="IPR033961">
    <property type="entry name" value="Exo84"/>
</dbReference>
<reference evidence="10 11" key="1">
    <citation type="submission" date="2016-01" db="EMBL/GenBank/DDBJ databases">
        <title>Genome sequence of the yeast Holleya sinecauda.</title>
        <authorList>
            <person name="Dietrich F.S."/>
        </authorList>
    </citation>
    <scope>NUCLEOTIDE SEQUENCE [LARGE SCALE GENOMIC DNA]</scope>
    <source>
        <strain evidence="10 11">ATCC 58844</strain>
    </source>
</reference>
<organism evidence="10 11">
    <name type="scientific">Eremothecium sinecaudum</name>
    <dbReference type="NCBI Taxonomy" id="45286"/>
    <lineage>
        <taxon>Eukaryota</taxon>
        <taxon>Fungi</taxon>
        <taxon>Dikarya</taxon>
        <taxon>Ascomycota</taxon>
        <taxon>Saccharomycotina</taxon>
        <taxon>Saccharomycetes</taxon>
        <taxon>Saccharomycetales</taxon>
        <taxon>Saccharomycetaceae</taxon>
        <taxon>Eremothecium</taxon>
    </lineage>
</organism>
<dbReference type="GeneID" id="28721911"/>
<feature type="coiled-coil region" evidence="7">
    <location>
        <begin position="373"/>
        <end position="404"/>
    </location>
</feature>
<feature type="region of interest" description="Disordered" evidence="8">
    <location>
        <begin position="218"/>
        <end position="248"/>
    </location>
</feature>
<evidence type="ECO:0000256" key="5">
    <source>
        <dbReference type="ARBA" id="ARBA00022483"/>
    </source>
</evidence>
<dbReference type="InterPro" id="IPR016159">
    <property type="entry name" value="Cullin_repeat-like_dom_sf"/>
</dbReference>
<evidence type="ECO:0000256" key="3">
    <source>
        <dbReference type="ARBA" id="ARBA00021269"/>
    </source>
</evidence>
<dbReference type="InterPro" id="IPR011993">
    <property type="entry name" value="PH-like_dom_sf"/>
</dbReference>
<feature type="compositionally biased region" description="Low complexity" evidence="8">
    <location>
        <begin position="224"/>
        <end position="235"/>
    </location>
</feature>
<dbReference type="GO" id="GO:0015031">
    <property type="term" value="P:protein transport"/>
    <property type="evidence" value="ECO:0007669"/>
    <property type="project" value="UniProtKB-KW"/>
</dbReference>
<dbReference type="GO" id="GO:0006887">
    <property type="term" value="P:exocytosis"/>
    <property type="evidence" value="ECO:0007669"/>
    <property type="project" value="UniProtKB-KW"/>
</dbReference>
<accession>A0A120K0W4</accession>
<dbReference type="Gene3D" id="1.20.58.1210">
    <property type="entry name" value="Exo84p, N-terminal helical domain"/>
    <property type="match status" value="1"/>
</dbReference>
<keyword evidence="4" id="KW-0813">Transport</keyword>
<keyword evidence="11" id="KW-1185">Reference proteome</keyword>
<dbReference type="OrthoDB" id="642193at2759"/>
<evidence type="ECO:0000256" key="2">
    <source>
        <dbReference type="ARBA" id="ARBA00007210"/>
    </source>
</evidence>
<evidence type="ECO:0000259" key="9">
    <source>
        <dbReference type="Pfam" id="PF16528"/>
    </source>
</evidence>
<dbReference type="Gene3D" id="1.20.58.1220">
    <property type="entry name" value="Exo84p, C-terminal helical domain"/>
    <property type="match status" value="1"/>
</dbReference>
<comment type="subcellular location">
    <subcellularLocation>
        <location evidence="1">Cytoplasmic vesicle</location>
        <location evidence="1">Secretory vesicle</location>
    </subcellularLocation>
</comment>
<evidence type="ECO:0000256" key="4">
    <source>
        <dbReference type="ARBA" id="ARBA00022448"/>
    </source>
</evidence>
<dbReference type="InterPro" id="IPR032403">
    <property type="entry name" value="Exo84_C"/>
</dbReference>
<feature type="region of interest" description="Disordered" evidence="8">
    <location>
        <begin position="411"/>
        <end position="444"/>
    </location>
</feature>
<keyword evidence="5" id="KW-0268">Exocytosis</keyword>
<keyword evidence="7" id="KW-0175">Coiled coil</keyword>
<feature type="domain" description="Exocyst component Exo84 C-terminal" evidence="9">
    <location>
        <begin position="475"/>
        <end position="677"/>
    </location>
</feature>
<comment type="similarity">
    <text evidence="2">Belongs to the EXO84 family.</text>
</comment>
<evidence type="ECO:0000313" key="11">
    <source>
        <dbReference type="Proteomes" id="UP000243052"/>
    </source>
</evidence>
<dbReference type="STRING" id="45286.A0A120K0W4"/>
<keyword evidence="6" id="KW-0653">Protein transport</keyword>
<dbReference type="RefSeq" id="XP_017985746.1">
    <property type="nucleotide sequence ID" value="XM_018130158.1"/>
</dbReference>
<dbReference type="SUPFAM" id="SSF74788">
    <property type="entry name" value="Cullin repeat-like"/>
    <property type="match status" value="1"/>
</dbReference>
<protein>
    <recommendedName>
        <fullName evidence="3">Exocyst complex component EXO84</fullName>
    </recommendedName>
</protein>
<dbReference type="PANTHER" id="PTHR21426">
    <property type="entry name" value="EXOCYST COMPLEX COMPONENT 8"/>
    <property type="match status" value="1"/>
</dbReference>
<gene>
    <name evidence="10" type="ORF">AW171_hschr2266</name>
</gene>
<dbReference type="GO" id="GO:0006893">
    <property type="term" value="P:Golgi to plasma membrane transport"/>
    <property type="evidence" value="ECO:0007669"/>
    <property type="project" value="TreeGrafter"/>
</dbReference>
<dbReference type="AlphaFoldDB" id="A0A120K0W4"/>
<evidence type="ECO:0000256" key="1">
    <source>
        <dbReference type="ARBA" id="ARBA00004398"/>
    </source>
</evidence>
<dbReference type="Proteomes" id="UP000243052">
    <property type="component" value="Chromosome ii"/>
</dbReference>